<dbReference type="EMBL" id="UINC01135351">
    <property type="protein sequence ID" value="SVD19439.1"/>
    <property type="molecule type" value="Genomic_DNA"/>
</dbReference>
<gene>
    <name evidence="1" type="ORF">METZ01_LOCUS372293</name>
</gene>
<protein>
    <submittedName>
        <fullName evidence="1">Uncharacterized protein</fullName>
    </submittedName>
</protein>
<sequence>MKKQYDGILNTIAGSYRIEVKRNSSKFVVKVGKAGMKHFDKKAEPAYFKDQQGIKAYLRQKCSLFSLDYSRIENQLNKALKPQSGGDIPTSDEPMVENGGILQKVQKWLGLKTEQVYKMQ</sequence>
<reference evidence="1" key="1">
    <citation type="submission" date="2018-05" db="EMBL/GenBank/DDBJ databases">
        <authorList>
            <person name="Lanie J.A."/>
            <person name="Ng W.-L."/>
            <person name="Kazmierczak K.M."/>
            <person name="Andrzejewski T.M."/>
            <person name="Davidsen T.M."/>
            <person name="Wayne K.J."/>
            <person name="Tettelin H."/>
            <person name="Glass J.I."/>
            <person name="Rusch D."/>
            <person name="Podicherti R."/>
            <person name="Tsui H.-C.T."/>
            <person name="Winkler M.E."/>
        </authorList>
    </citation>
    <scope>NUCLEOTIDE SEQUENCE</scope>
</reference>
<dbReference type="AlphaFoldDB" id="A0A382TBD9"/>
<organism evidence="1">
    <name type="scientific">marine metagenome</name>
    <dbReference type="NCBI Taxonomy" id="408172"/>
    <lineage>
        <taxon>unclassified sequences</taxon>
        <taxon>metagenomes</taxon>
        <taxon>ecological metagenomes</taxon>
    </lineage>
</organism>
<accession>A0A382TBD9</accession>
<name>A0A382TBD9_9ZZZZ</name>
<proteinExistence type="predicted"/>
<evidence type="ECO:0000313" key="1">
    <source>
        <dbReference type="EMBL" id="SVD19439.1"/>
    </source>
</evidence>